<dbReference type="SMART" id="SM00256">
    <property type="entry name" value="FBOX"/>
    <property type="match status" value="1"/>
</dbReference>
<evidence type="ECO:0000313" key="2">
    <source>
        <dbReference type="Proteomes" id="UP000005239"/>
    </source>
</evidence>
<dbReference type="InterPro" id="IPR001810">
    <property type="entry name" value="F-box_dom"/>
</dbReference>
<reference evidence="2" key="1">
    <citation type="journal article" date="2008" name="Nat. Genet.">
        <title>The Pristionchus pacificus genome provides a unique perspective on nematode lifestyle and parasitism.</title>
        <authorList>
            <person name="Dieterich C."/>
            <person name="Clifton S.W."/>
            <person name="Schuster L.N."/>
            <person name="Chinwalla A."/>
            <person name="Delehaunty K."/>
            <person name="Dinkelacker I."/>
            <person name="Fulton L."/>
            <person name="Fulton R."/>
            <person name="Godfrey J."/>
            <person name="Minx P."/>
            <person name="Mitreva M."/>
            <person name="Roeseler W."/>
            <person name="Tian H."/>
            <person name="Witte H."/>
            <person name="Yang S.P."/>
            <person name="Wilson R.K."/>
            <person name="Sommer R.J."/>
        </authorList>
    </citation>
    <scope>NUCLEOTIDE SEQUENCE [LARGE SCALE GENOMIC DNA]</scope>
    <source>
        <strain evidence="2">PS312</strain>
    </source>
</reference>
<accession>A0A8R1U9T0</accession>
<keyword evidence="2" id="KW-1185">Reference proteome</keyword>
<dbReference type="Proteomes" id="UP000005239">
    <property type="component" value="Unassembled WGS sequence"/>
</dbReference>
<evidence type="ECO:0000313" key="1">
    <source>
        <dbReference type="EnsemblMetazoa" id="PPA10980.1"/>
    </source>
</evidence>
<reference evidence="1" key="2">
    <citation type="submission" date="2022-06" db="UniProtKB">
        <authorList>
            <consortium name="EnsemblMetazoa"/>
        </authorList>
    </citation>
    <scope>IDENTIFICATION</scope>
    <source>
        <strain evidence="1">PS312</strain>
    </source>
</reference>
<dbReference type="AlphaFoldDB" id="A0A2A6C363"/>
<dbReference type="EnsemblMetazoa" id="PPA10980.1">
    <property type="protein sequence ID" value="PPA10980.1"/>
    <property type="gene ID" value="WBGene00100534"/>
</dbReference>
<organism evidence="1 2">
    <name type="scientific">Pristionchus pacificus</name>
    <name type="common">Parasitic nematode worm</name>
    <dbReference type="NCBI Taxonomy" id="54126"/>
    <lineage>
        <taxon>Eukaryota</taxon>
        <taxon>Metazoa</taxon>
        <taxon>Ecdysozoa</taxon>
        <taxon>Nematoda</taxon>
        <taxon>Chromadorea</taxon>
        <taxon>Rhabditida</taxon>
        <taxon>Rhabditina</taxon>
        <taxon>Diplogasteromorpha</taxon>
        <taxon>Diplogasteroidea</taxon>
        <taxon>Neodiplogasteridae</taxon>
        <taxon>Pristionchus</taxon>
    </lineage>
</organism>
<gene>
    <name evidence="1" type="primary">WBGene00100534</name>
</gene>
<dbReference type="InterPro" id="IPR036047">
    <property type="entry name" value="F-box-like_dom_sf"/>
</dbReference>
<dbReference type="SUPFAM" id="SSF81383">
    <property type="entry name" value="F-box domain"/>
    <property type="match status" value="1"/>
</dbReference>
<protein>
    <submittedName>
        <fullName evidence="1">F-box domain-containing protein</fullName>
    </submittedName>
</protein>
<dbReference type="Pfam" id="PF00646">
    <property type="entry name" value="F-box"/>
    <property type="match status" value="1"/>
</dbReference>
<sequence length="328" mass="38402">MADITREVQILSPIELVPVEILSNILHFLKDKDRLNLRACSKAMESAISHSDLHVFGYVHPEITLSGDFDCFTVNVGSTMRLRSDFDSLSEIKRMRHRLFKRAYAKSVNIRDVNFNVVPMSFIEDLLQGVVFQVLWFIVKREEFNESVSNRFIRKHEQKKIKFTMYDILLEKEALFGLLPMRELKAFGDVSWKPDDGTFIDLVRKGHTILEIPVDISSEETILEVLKIISDARKEQYVVFEVEFDMLERFIKLMGLQRTTEGLVRITTADEVEMRNDEYIEDGLDDRHGFTGEWEMTYLRRAHLRVREPMNNSLWTVTVWTYAAHDQS</sequence>
<accession>A0A2A6C363</accession>
<name>A0A2A6C363_PRIPA</name>
<proteinExistence type="predicted"/>